<evidence type="ECO:0000259" key="3">
    <source>
        <dbReference type="Pfam" id="PF02563"/>
    </source>
</evidence>
<keyword evidence="6" id="KW-1185">Reference proteome</keyword>
<dbReference type="InterPro" id="IPR019554">
    <property type="entry name" value="Soluble_ligand-bd"/>
</dbReference>
<protein>
    <submittedName>
        <fullName evidence="5">Sugar ABC transporter substrate-binding protein</fullName>
    </submittedName>
</protein>
<feature type="chain" id="PRO_5008656336" evidence="2">
    <location>
        <begin position="31"/>
        <end position="199"/>
    </location>
</feature>
<dbReference type="PROSITE" id="PS51257">
    <property type="entry name" value="PROKAR_LIPOPROTEIN"/>
    <property type="match status" value="1"/>
</dbReference>
<dbReference type="InterPro" id="IPR049712">
    <property type="entry name" value="Poly_export"/>
</dbReference>
<dbReference type="InterPro" id="IPR003715">
    <property type="entry name" value="Poly_export_N"/>
</dbReference>
<dbReference type="STRING" id="1480615.AWJ14_17725"/>
<comment type="caution">
    <text evidence="5">The sequence shown here is derived from an EMBL/GenBank/DDBJ whole genome shotgun (WGS) entry which is preliminary data.</text>
</comment>
<feature type="domain" description="Polysaccharide export protein N-terminal" evidence="3">
    <location>
        <begin position="46"/>
        <end position="120"/>
    </location>
</feature>
<feature type="domain" description="Soluble ligand binding" evidence="4">
    <location>
        <begin position="126"/>
        <end position="174"/>
    </location>
</feature>
<dbReference type="Pfam" id="PF10531">
    <property type="entry name" value="SLBB"/>
    <property type="match status" value="1"/>
</dbReference>
<evidence type="ECO:0000313" key="6">
    <source>
        <dbReference type="Proteomes" id="UP000094795"/>
    </source>
</evidence>
<dbReference type="Gene3D" id="3.30.1950.10">
    <property type="entry name" value="wza like domain"/>
    <property type="match status" value="1"/>
</dbReference>
<dbReference type="EMBL" id="LQZT01000034">
    <property type="protein sequence ID" value="OCW56762.1"/>
    <property type="molecule type" value="Genomic_DNA"/>
</dbReference>
<dbReference type="AlphaFoldDB" id="A0A1C1YTE0"/>
<evidence type="ECO:0000256" key="2">
    <source>
        <dbReference type="SAM" id="SignalP"/>
    </source>
</evidence>
<keyword evidence="1 2" id="KW-0732">Signal</keyword>
<dbReference type="Proteomes" id="UP000094795">
    <property type="component" value="Unassembled WGS sequence"/>
</dbReference>
<organism evidence="5 6">
    <name type="scientific">Hoeflea olei</name>
    <dbReference type="NCBI Taxonomy" id="1480615"/>
    <lineage>
        <taxon>Bacteria</taxon>
        <taxon>Pseudomonadati</taxon>
        <taxon>Pseudomonadota</taxon>
        <taxon>Alphaproteobacteria</taxon>
        <taxon>Hyphomicrobiales</taxon>
        <taxon>Rhizobiaceae</taxon>
        <taxon>Hoeflea</taxon>
    </lineage>
</organism>
<dbReference type="PANTHER" id="PTHR33619">
    <property type="entry name" value="POLYSACCHARIDE EXPORT PROTEIN GFCE-RELATED"/>
    <property type="match status" value="1"/>
</dbReference>
<name>A0A1C1YTE0_9HYPH</name>
<evidence type="ECO:0000259" key="4">
    <source>
        <dbReference type="Pfam" id="PF10531"/>
    </source>
</evidence>
<sequence length="199" mass="21711">MRAAHSPARSPVRSKLTLLMAAAMTSVMLAGCSGYAPAPKAFHEAVMQPYRVDAGDRLRITVFEQSELTGTYSVDQAGYISFPLIGAVPARGRTLQELEGSIAASLRQGYLRDPDVSIEIDRYRSFYIMGEVGQAGQYSYVAGMTVQNAIAIAGGYSPRAYQHNVDITRTINGKILTGRVRITDPILAGDTIYVRERLF</sequence>
<dbReference type="PANTHER" id="PTHR33619:SF3">
    <property type="entry name" value="POLYSACCHARIDE EXPORT PROTEIN GFCE-RELATED"/>
    <property type="match status" value="1"/>
</dbReference>
<evidence type="ECO:0000256" key="1">
    <source>
        <dbReference type="ARBA" id="ARBA00022729"/>
    </source>
</evidence>
<dbReference type="OrthoDB" id="197007at2"/>
<dbReference type="Pfam" id="PF02563">
    <property type="entry name" value="Poly_export"/>
    <property type="match status" value="1"/>
</dbReference>
<evidence type="ECO:0000313" key="5">
    <source>
        <dbReference type="EMBL" id="OCW56762.1"/>
    </source>
</evidence>
<dbReference type="GO" id="GO:0015159">
    <property type="term" value="F:polysaccharide transmembrane transporter activity"/>
    <property type="evidence" value="ECO:0007669"/>
    <property type="project" value="InterPro"/>
</dbReference>
<dbReference type="Gene3D" id="3.10.560.10">
    <property type="entry name" value="Outer membrane lipoprotein wza domain like"/>
    <property type="match status" value="1"/>
</dbReference>
<accession>A0A1C1YTE0</accession>
<reference evidence="5 6" key="1">
    <citation type="submission" date="2015-12" db="EMBL/GenBank/DDBJ databases">
        <authorList>
            <person name="Shamseldin A."/>
            <person name="Moawad H."/>
            <person name="Abd El-Rahim W.M."/>
            <person name="Sadowsky M.J."/>
        </authorList>
    </citation>
    <scope>NUCLEOTIDE SEQUENCE [LARGE SCALE GENOMIC DNA]</scope>
    <source>
        <strain evidence="5 6">JC234</strain>
    </source>
</reference>
<feature type="signal peptide" evidence="2">
    <location>
        <begin position="1"/>
        <end position="30"/>
    </location>
</feature>
<gene>
    <name evidence="5" type="ORF">AWJ14_17725</name>
</gene>
<proteinExistence type="predicted"/>